<protein>
    <submittedName>
        <fullName evidence="3">Low-complexity tail membrane protein</fullName>
    </submittedName>
</protein>
<dbReference type="AlphaFoldDB" id="A0A926UQW4"/>
<keyword evidence="4" id="KW-1185">Reference proteome</keyword>
<name>A0A926UQW4_9CYAN</name>
<proteinExistence type="predicted"/>
<organism evidence="3 4">
    <name type="scientific">Pseudanabaena cinerea FACHB-1277</name>
    <dbReference type="NCBI Taxonomy" id="2949581"/>
    <lineage>
        <taxon>Bacteria</taxon>
        <taxon>Bacillati</taxon>
        <taxon>Cyanobacteriota</taxon>
        <taxon>Cyanophyceae</taxon>
        <taxon>Pseudanabaenales</taxon>
        <taxon>Pseudanabaenaceae</taxon>
        <taxon>Pseudanabaena</taxon>
        <taxon>Pseudanabaena cinerea</taxon>
    </lineage>
</organism>
<feature type="region of interest" description="Disordered" evidence="1">
    <location>
        <begin position="546"/>
        <end position="568"/>
    </location>
</feature>
<feature type="transmembrane region" description="Helical" evidence="2">
    <location>
        <begin position="150"/>
        <end position="171"/>
    </location>
</feature>
<reference evidence="3" key="2">
    <citation type="submission" date="2020-08" db="EMBL/GenBank/DDBJ databases">
        <authorList>
            <person name="Chen M."/>
            <person name="Teng W."/>
            <person name="Zhao L."/>
            <person name="Hu C."/>
            <person name="Zhou Y."/>
            <person name="Han B."/>
            <person name="Song L."/>
            <person name="Shu W."/>
        </authorList>
    </citation>
    <scope>NUCLEOTIDE SEQUENCE</scope>
    <source>
        <strain evidence="3">FACHB-1277</strain>
    </source>
</reference>
<feature type="transmembrane region" description="Helical" evidence="2">
    <location>
        <begin position="118"/>
        <end position="138"/>
    </location>
</feature>
<keyword evidence="2" id="KW-0472">Membrane</keyword>
<accession>A0A926UQW4</accession>
<sequence>MNSQTSDQLMDGANSSHAENYSVNPFLWGNIALLTSLPWLLAMTMAGLAVGDPVFASWFEISLLSLPAIAVVAWWQWQQPFSPFSLWLVKQSFNSLSDRDRQVLALLKQHRNGWYSTGWTAIAVAIVMSFIFCKLYVAAPLAEVIAPFPAGLRFFGIIWAEIFFLVSNAIAQAGISALRIKLAASSDLASLPPIAIDKVKNSFTNLGKPVNNPISQPKLDLPIKPTLVLEPKSDDLTKPEPEVEEITVPEAIAELEPKVEEIVEIIQPEAIADDLGDVTELEPEVEEIAEIIQPEAIAEITTELEPELEETVEVAEPEVIAEDLGDLTELEPEVEEIAEIIQPEAIAEDLGDLTELEPKIEEIAEVAEPEAIAEDLGDLTELEPKVEEIVEIIQPEAIADDLVVATELEPETNYLTETVINFESDFDIDAEIAKMIAEEEAAKLANMTDWQPEINAENESALIATEIDAEIDEELEELVAFNAYTEQILHNYLTDEPIDEEAISENPDNKTYIATTDQNEAKAKPYQILIEEFLVDKYLAKLEELGRTEKLNPENLNPENLQPENNNE</sequence>
<dbReference type="RefSeq" id="WP_190349505.1">
    <property type="nucleotide sequence ID" value="NZ_JACJPY010000006.1"/>
</dbReference>
<feature type="transmembrane region" description="Helical" evidence="2">
    <location>
        <begin position="58"/>
        <end position="77"/>
    </location>
</feature>
<evidence type="ECO:0000256" key="1">
    <source>
        <dbReference type="SAM" id="MobiDB-lite"/>
    </source>
</evidence>
<gene>
    <name evidence="3" type="ORF">H6F44_03365</name>
</gene>
<evidence type="ECO:0000313" key="4">
    <source>
        <dbReference type="Proteomes" id="UP000631421"/>
    </source>
</evidence>
<keyword evidence="2" id="KW-1133">Transmembrane helix</keyword>
<dbReference type="Proteomes" id="UP000631421">
    <property type="component" value="Unassembled WGS sequence"/>
</dbReference>
<feature type="transmembrane region" description="Helical" evidence="2">
    <location>
        <begin position="26"/>
        <end position="51"/>
    </location>
</feature>
<dbReference type="EMBL" id="JACJPY010000006">
    <property type="protein sequence ID" value="MBD2149168.1"/>
    <property type="molecule type" value="Genomic_DNA"/>
</dbReference>
<dbReference type="InterPro" id="IPR049610">
    <property type="entry name" value="LCTMP-like"/>
</dbReference>
<dbReference type="NCBIfam" id="NF033183">
    <property type="entry name" value="colliding_TM"/>
    <property type="match status" value="1"/>
</dbReference>
<evidence type="ECO:0000256" key="2">
    <source>
        <dbReference type="SAM" id="Phobius"/>
    </source>
</evidence>
<feature type="compositionally biased region" description="Low complexity" evidence="1">
    <location>
        <begin position="553"/>
        <end position="568"/>
    </location>
</feature>
<reference evidence="3" key="1">
    <citation type="journal article" date="2015" name="ISME J.">
        <title>Draft Genome Sequence of Streptomyces incarnatus NRRL8089, which Produces the Nucleoside Antibiotic Sinefungin.</title>
        <authorList>
            <person name="Oshima K."/>
            <person name="Hattori M."/>
            <person name="Shimizu H."/>
            <person name="Fukuda K."/>
            <person name="Nemoto M."/>
            <person name="Inagaki K."/>
            <person name="Tamura T."/>
        </authorList>
    </citation>
    <scope>NUCLEOTIDE SEQUENCE</scope>
    <source>
        <strain evidence="3">FACHB-1277</strain>
    </source>
</reference>
<keyword evidence="2" id="KW-0812">Transmembrane</keyword>
<comment type="caution">
    <text evidence="3">The sequence shown here is derived from an EMBL/GenBank/DDBJ whole genome shotgun (WGS) entry which is preliminary data.</text>
</comment>
<evidence type="ECO:0000313" key="3">
    <source>
        <dbReference type="EMBL" id="MBD2149168.1"/>
    </source>
</evidence>